<sequence>MGAHPIAAAARRPRPGGGWVLGACVHICGLFPLLRWIVLGTTGGLGVNPQEFLIRSSGLWALVLLWATLSVTPARRLGWSGLLRHRRKLGLYAFFYTVLHVLAWAAWDRGWIPASMWADLWRRDFIGVGALAVLCLIPLAVTSTHGWMRRLGRGWKRLHALVYPAAILSALHFDWMRAGKNDFLEPRLYALALGLLLAARLPAWWRGRRVTGRDRHAGPG</sequence>
<evidence type="ECO:0000313" key="9">
    <source>
        <dbReference type="EMBL" id="MCZ4329276.1"/>
    </source>
</evidence>
<keyword evidence="10" id="KW-1185">Reference proteome</keyword>
<name>A0ABT4M578_9BURK</name>
<evidence type="ECO:0000256" key="1">
    <source>
        <dbReference type="ARBA" id="ARBA00004141"/>
    </source>
</evidence>
<keyword evidence="7" id="KW-0288">FMN</keyword>
<evidence type="ECO:0000313" key="10">
    <source>
        <dbReference type="Proteomes" id="UP001068379"/>
    </source>
</evidence>
<evidence type="ECO:0000256" key="2">
    <source>
        <dbReference type="ARBA" id="ARBA00022448"/>
    </source>
</evidence>
<comment type="subcellular location">
    <subcellularLocation>
        <location evidence="7">Cell membrane</location>
        <topology evidence="7">Multi-pass membrane protein</topology>
    </subcellularLocation>
    <subcellularLocation>
        <location evidence="1">Membrane</location>
        <topology evidence="1">Multi-pass membrane protein</topology>
    </subcellularLocation>
</comment>
<evidence type="ECO:0000256" key="6">
    <source>
        <dbReference type="ARBA" id="ARBA00023136"/>
    </source>
</evidence>
<dbReference type="Pfam" id="PF01794">
    <property type="entry name" value="Ferric_reduct"/>
    <property type="match status" value="1"/>
</dbReference>
<keyword evidence="3 7" id="KW-0812">Transmembrane</keyword>
<evidence type="ECO:0000256" key="3">
    <source>
        <dbReference type="ARBA" id="ARBA00022692"/>
    </source>
</evidence>
<gene>
    <name evidence="7" type="primary">msrQ</name>
    <name evidence="9" type="ORF">O4H32_04815</name>
</gene>
<comment type="subunit">
    <text evidence="7">Heterodimer of a catalytic subunit (MsrP) and a heme-binding subunit (MsrQ).</text>
</comment>
<dbReference type="InterPro" id="IPR013130">
    <property type="entry name" value="Fe3_Rdtase_TM_dom"/>
</dbReference>
<accession>A0ABT4M578</accession>
<evidence type="ECO:0000256" key="7">
    <source>
        <dbReference type="HAMAP-Rule" id="MF_01207"/>
    </source>
</evidence>
<dbReference type="Proteomes" id="UP001068379">
    <property type="component" value="Unassembled WGS sequence"/>
</dbReference>
<feature type="transmembrane region" description="Helical" evidence="7">
    <location>
        <begin position="188"/>
        <end position="205"/>
    </location>
</feature>
<feature type="transmembrane region" description="Helical" evidence="7">
    <location>
        <begin position="58"/>
        <end position="77"/>
    </location>
</feature>
<keyword evidence="7" id="KW-0349">Heme</keyword>
<feature type="transmembrane region" description="Helical" evidence="7">
    <location>
        <begin position="160"/>
        <end position="176"/>
    </location>
</feature>
<evidence type="ECO:0000256" key="4">
    <source>
        <dbReference type="ARBA" id="ARBA00022989"/>
    </source>
</evidence>
<comment type="caution">
    <text evidence="9">The sequence shown here is derived from an EMBL/GenBank/DDBJ whole genome shotgun (WGS) entry which is preliminary data.</text>
</comment>
<comment type="cofactor">
    <cofactor evidence="7">
        <name>heme b</name>
        <dbReference type="ChEBI" id="CHEBI:60344"/>
    </cofactor>
    <text evidence="7">Binds 1 heme b (iron(II)-protoporphyrin IX) group per subunit.</text>
</comment>
<keyword evidence="7" id="KW-0479">Metal-binding</keyword>
<feature type="domain" description="Ferric oxidoreductase" evidence="8">
    <location>
        <begin position="58"/>
        <end position="169"/>
    </location>
</feature>
<organism evidence="9 10">
    <name type="scientific">Castellaniella denitrificans</name>
    <dbReference type="NCBI Taxonomy" id="56119"/>
    <lineage>
        <taxon>Bacteria</taxon>
        <taxon>Pseudomonadati</taxon>
        <taxon>Pseudomonadota</taxon>
        <taxon>Betaproteobacteria</taxon>
        <taxon>Burkholderiales</taxon>
        <taxon>Alcaligenaceae</taxon>
        <taxon>Castellaniella</taxon>
    </lineage>
</organism>
<evidence type="ECO:0000256" key="5">
    <source>
        <dbReference type="ARBA" id="ARBA00023004"/>
    </source>
</evidence>
<protein>
    <recommendedName>
        <fullName evidence="7">Protein-methionine-sulfoxide reductase heme-binding subunit MsrQ</fullName>
    </recommendedName>
    <alternativeName>
        <fullName evidence="7">Flavocytochrome MsrQ</fullName>
    </alternativeName>
</protein>
<dbReference type="PANTHER" id="PTHR36964">
    <property type="entry name" value="PROTEIN-METHIONINE-SULFOXIDE REDUCTASE HEME-BINDING SUBUNIT MSRQ"/>
    <property type="match status" value="1"/>
</dbReference>
<keyword evidence="4 7" id="KW-1133">Transmembrane helix</keyword>
<dbReference type="RefSeq" id="WP_269357213.1">
    <property type="nucleotide sequence ID" value="NZ_JAPWHE010000002.1"/>
</dbReference>
<comment type="similarity">
    <text evidence="7">Belongs to the MsrQ family.</text>
</comment>
<keyword evidence="2 7" id="KW-0813">Transport</keyword>
<keyword evidence="7" id="KW-1003">Cell membrane</keyword>
<proteinExistence type="inferred from homology"/>
<reference evidence="9" key="1">
    <citation type="submission" date="2022-12" db="EMBL/GenBank/DDBJ databases">
        <title>Bacterial isolates from different developmental stages of Nematostella vectensis.</title>
        <authorList>
            <person name="Fraune S."/>
        </authorList>
    </citation>
    <scope>NUCLEOTIDE SEQUENCE</scope>
    <source>
        <strain evidence="9">G21619-S1</strain>
    </source>
</reference>
<feature type="transmembrane region" description="Helical" evidence="7">
    <location>
        <begin position="127"/>
        <end position="148"/>
    </location>
</feature>
<dbReference type="InterPro" id="IPR022837">
    <property type="entry name" value="MsrQ-like"/>
</dbReference>
<dbReference type="EMBL" id="JAPWHE010000002">
    <property type="protein sequence ID" value="MCZ4329276.1"/>
    <property type="molecule type" value="Genomic_DNA"/>
</dbReference>
<keyword evidence="5 7" id="KW-0408">Iron</keyword>
<comment type="cofactor">
    <cofactor evidence="7">
        <name>FMN</name>
        <dbReference type="ChEBI" id="CHEBI:58210"/>
    </cofactor>
    <text evidence="7">Binds 1 FMN per subunit.</text>
</comment>
<dbReference type="PANTHER" id="PTHR36964:SF1">
    <property type="entry name" value="PROTEIN-METHIONINE-SULFOXIDE REDUCTASE HEME-BINDING SUBUNIT MSRQ"/>
    <property type="match status" value="1"/>
</dbReference>
<keyword evidence="6 7" id="KW-0472">Membrane</keyword>
<comment type="function">
    <text evidence="7">Part of the MsrPQ system that repairs oxidized periplasmic proteins containing methionine sulfoxide residues (Met-O), using respiratory chain electrons. Thus protects these proteins from oxidative-stress damage caused by reactive species of oxygen and chlorine generated by the host defense mechanisms. MsrPQ is essential for the maintenance of envelope integrity under bleach stress, rescuing a wide series of structurally unrelated periplasmic proteins from methionine oxidation. MsrQ provides electrons for reduction to the reductase catalytic subunit MsrP, using the quinone pool of the respiratory chain.</text>
</comment>
<dbReference type="HAMAP" id="MF_01207">
    <property type="entry name" value="MsrQ"/>
    <property type="match status" value="1"/>
</dbReference>
<keyword evidence="7" id="KW-0249">Electron transport</keyword>
<evidence type="ECO:0000259" key="8">
    <source>
        <dbReference type="Pfam" id="PF01794"/>
    </source>
</evidence>
<feature type="transmembrane region" description="Helical" evidence="7">
    <location>
        <begin position="19"/>
        <end position="38"/>
    </location>
</feature>
<feature type="transmembrane region" description="Helical" evidence="7">
    <location>
        <begin position="89"/>
        <end position="107"/>
    </location>
</feature>
<keyword evidence="7" id="KW-0285">Flavoprotein</keyword>